<evidence type="ECO:0000256" key="1">
    <source>
        <dbReference type="SAM" id="MobiDB-lite"/>
    </source>
</evidence>
<sequence length="83" mass="9941">MDDHRIPKQLLYGELAQGKRPRGRPKLRYKDTCKTSLSKCEVDVNTWEERADDRTTWRTVMKEGTATLKSSYRKEQVEKRQRR</sequence>
<organism evidence="2">
    <name type="scientific">Octopus bimaculoides</name>
    <name type="common">California two-spotted octopus</name>
    <dbReference type="NCBI Taxonomy" id="37653"/>
    <lineage>
        <taxon>Eukaryota</taxon>
        <taxon>Metazoa</taxon>
        <taxon>Spiralia</taxon>
        <taxon>Lophotrochozoa</taxon>
        <taxon>Mollusca</taxon>
        <taxon>Cephalopoda</taxon>
        <taxon>Coleoidea</taxon>
        <taxon>Octopodiformes</taxon>
        <taxon>Octopoda</taxon>
        <taxon>Incirrata</taxon>
        <taxon>Octopodidae</taxon>
        <taxon>Octopus</taxon>
    </lineage>
</organism>
<protein>
    <submittedName>
        <fullName evidence="2">Uncharacterized protein</fullName>
    </submittedName>
</protein>
<evidence type="ECO:0000313" key="2">
    <source>
        <dbReference type="EMBL" id="KOF88284.1"/>
    </source>
</evidence>
<proteinExistence type="predicted"/>
<name>A0A0L8HGP7_OCTBM</name>
<dbReference type="AlphaFoldDB" id="A0A0L8HGP7"/>
<reference evidence="2" key="1">
    <citation type="submission" date="2015-07" db="EMBL/GenBank/DDBJ databases">
        <title>MeaNS - Measles Nucleotide Surveillance Program.</title>
        <authorList>
            <person name="Tran T."/>
            <person name="Druce J."/>
        </authorList>
    </citation>
    <scope>NUCLEOTIDE SEQUENCE</scope>
    <source>
        <strain evidence="2">UCB-OBI-ISO-001</strain>
        <tissue evidence="2">Gonad</tissue>
    </source>
</reference>
<accession>A0A0L8HGP7</accession>
<feature type="region of interest" description="Disordered" evidence="1">
    <location>
        <begin position="1"/>
        <end position="27"/>
    </location>
</feature>
<gene>
    <name evidence="2" type="ORF">OCBIM_22015110mg</name>
</gene>
<dbReference type="EMBL" id="KQ418195">
    <property type="protein sequence ID" value="KOF88284.1"/>
    <property type="molecule type" value="Genomic_DNA"/>
</dbReference>